<evidence type="ECO:0000313" key="3">
    <source>
        <dbReference type="Proteomes" id="UP000765845"/>
    </source>
</evidence>
<sequence>MADPSSLQVAVISASAAIAGAVISQVIALAQASLDRKHRRRILLRERYEQLADHITDSQEWPNTLLTCASHDELSRVPHPMHARKALTLSSIYFPELQGACQRYLNSCVSFRIFLIDNYRPCAGSHEVGNNIAAHNPTGLDEAAKKALLARQAIDEKIIKLASKYARA</sequence>
<evidence type="ECO:0000256" key="1">
    <source>
        <dbReference type="SAM" id="Phobius"/>
    </source>
</evidence>
<keyword evidence="1" id="KW-0812">Transmembrane</keyword>
<dbReference type="RefSeq" id="WP_168449913.1">
    <property type="nucleotide sequence ID" value="NZ_JAAWWK010000002.1"/>
</dbReference>
<comment type="caution">
    <text evidence="2">The sequence shown here is derived from an EMBL/GenBank/DDBJ whole genome shotgun (WGS) entry which is preliminary data.</text>
</comment>
<dbReference type="Proteomes" id="UP000765845">
    <property type="component" value="Unassembled WGS sequence"/>
</dbReference>
<evidence type="ECO:0008006" key="4">
    <source>
        <dbReference type="Google" id="ProtNLM"/>
    </source>
</evidence>
<gene>
    <name evidence="2" type="ORF">HCU74_08300</name>
</gene>
<accession>A0ABX1GES2</accession>
<reference evidence="2 3" key="1">
    <citation type="submission" date="2020-04" db="EMBL/GenBank/DDBJ databases">
        <authorList>
            <person name="Yoon J."/>
        </authorList>
    </citation>
    <scope>NUCLEOTIDE SEQUENCE [LARGE SCALE GENOMIC DNA]</scope>
    <source>
        <strain evidence="2 3">KMU-166</strain>
    </source>
</reference>
<evidence type="ECO:0000313" key="2">
    <source>
        <dbReference type="EMBL" id="NKI17416.1"/>
    </source>
</evidence>
<dbReference type="EMBL" id="JAAWWK010000002">
    <property type="protein sequence ID" value="NKI17416.1"/>
    <property type="molecule type" value="Genomic_DNA"/>
</dbReference>
<proteinExistence type="predicted"/>
<keyword evidence="1" id="KW-0472">Membrane</keyword>
<keyword evidence="3" id="KW-1185">Reference proteome</keyword>
<feature type="transmembrane region" description="Helical" evidence="1">
    <location>
        <begin position="6"/>
        <end position="30"/>
    </location>
</feature>
<name>A0ABX1GES2_9GAMM</name>
<protein>
    <recommendedName>
        <fullName evidence="4">Fungal N-terminal domain-containing protein</fullName>
    </recommendedName>
</protein>
<keyword evidence="1" id="KW-1133">Transmembrane helix</keyword>
<organism evidence="2 3">
    <name type="scientific">Spongiibacter thalassae</name>
    <dbReference type="NCBI Taxonomy" id="2721624"/>
    <lineage>
        <taxon>Bacteria</taxon>
        <taxon>Pseudomonadati</taxon>
        <taxon>Pseudomonadota</taxon>
        <taxon>Gammaproteobacteria</taxon>
        <taxon>Cellvibrionales</taxon>
        <taxon>Spongiibacteraceae</taxon>
        <taxon>Spongiibacter</taxon>
    </lineage>
</organism>